<dbReference type="InterPro" id="IPR029063">
    <property type="entry name" value="SAM-dependent_MTases_sf"/>
</dbReference>
<feature type="domain" description="Methyltransferase" evidence="2">
    <location>
        <begin position="76"/>
        <end position="166"/>
    </location>
</feature>
<dbReference type="InterPro" id="IPR041698">
    <property type="entry name" value="Methyltransf_25"/>
</dbReference>
<dbReference type="CDD" id="cd02440">
    <property type="entry name" value="AdoMet_MTases"/>
    <property type="match status" value="1"/>
</dbReference>
<gene>
    <name evidence="3" type="ORF">LHJ74_27295</name>
</gene>
<evidence type="ECO:0000313" key="3">
    <source>
        <dbReference type="EMBL" id="MCT2593566.1"/>
    </source>
</evidence>
<keyword evidence="3" id="KW-0808">Transferase</keyword>
<accession>A0ABT2K0D2</accession>
<keyword evidence="4" id="KW-1185">Reference proteome</keyword>
<sequence length="233" mass="25141">MTGGGRDHDPDAHARRLAAQSADADDVPTRWFERLYAAASAGEAVVPWHGGAQHRLLVEWAEVRGLRGEERSAVVVGAGLGDDAEYVARLGFVTTAFDVAPSAVREARRRSPDSPVRYTTADLLELPGSWRHAFSLVVESMTVQSLPPGYRRQAVAGVRSLLAPGGTLLVIANAREAAAGPEEGPPWPLTRAEVDAFADDGVRAVRVEDIRGRGRPEGRHWRAEFTREHGAGE</sequence>
<dbReference type="GO" id="GO:0032259">
    <property type="term" value="P:methylation"/>
    <property type="evidence" value="ECO:0007669"/>
    <property type="project" value="UniProtKB-KW"/>
</dbReference>
<dbReference type="Proteomes" id="UP001156389">
    <property type="component" value="Unassembled WGS sequence"/>
</dbReference>
<organism evidence="3 4">
    <name type="scientific">Streptomyces gossypii</name>
    <dbReference type="NCBI Taxonomy" id="2883101"/>
    <lineage>
        <taxon>Bacteria</taxon>
        <taxon>Bacillati</taxon>
        <taxon>Actinomycetota</taxon>
        <taxon>Actinomycetes</taxon>
        <taxon>Kitasatosporales</taxon>
        <taxon>Streptomycetaceae</taxon>
        <taxon>Streptomyces</taxon>
    </lineage>
</organism>
<dbReference type="SUPFAM" id="SSF53335">
    <property type="entry name" value="S-adenosyl-L-methionine-dependent methyltransferases"/>
    <property type="match status" value="1"/>
</dbReference>
<protein>
    <submittedName>
        <fullName evidence="3">Class I SAM-dependent methyltransferase</fullName>
    </submittedName>
</protein>
<dbReference type="Pfam" id="PF13649">
    <property type="entry name" value="Methyltransf_25"/>
    <property type="match status" value="1"/>
</dbReference>
<feature type="compositionally biased region" description="Basic and acidic residues" evidence="1">
    <location>
        <begin position="1"/>
        <end position="14"/>
    </location>
</feature>
<keyword evidence="3" id="KW-0489">Methyltransferase</keyword>
<name>A0ABT2K0D2_9ACTN</name>
<proteinExistence type="predicted"/>
<reference evidence="3 4" key="1">
    <citation type="submission" date="2021-10" db="EMBL/GenBank/DDBJ databases">
        <title>Streptomyces gossypii sp. nov., isolated from soil collected from cotton field.</title>
        <authorList>
            <person name="Ge X."/>
            <person name="Chen X."/>
            <person name="Liu W."/>
        </authorList>
    </citation>
    <scope>NUCLEOTIDE SEQUENCE [LARGE SCALE GENOMIC DNA]</scope>
    <source>
        <strain evidence="3 4">N2-109</strain>
    </source>
</reference>
<feature type="region of interest" description="Disordered" evidence="1">
    <location>
        <begin position="1"/>
        <end position="21"/>
    </location>
</feature>
<dbReference type="EMBL" id="JAJAGO010000014">
    <property type="protein sequence ID" value="MCT2593566.1"/>
    <property type="molecule type" value="Genomic_DNA"/>
</dbReference>
<evidence type="ECO:0000313" key="4">
    <source>
        <dbReference type="Proteomes" id="UP001156389"/>
    </source>
</evidence>
<comment type="caution">
    <text evidence="3">The sequence shown here is derived from an EMBL/GenBank/DDBJ whole genome shotgun (WGS) entry which is preliminary data.</text>
</comment>
<evidence type="ECO:0000256" key="1">
    <source>
        <dbReference type="SAM" id="MobiDB-lite"/>
    </source>
</evidence>
<dbReference type="GO" id="GO:0008168">
    <property type="term" value="F:methyltransferase activity"/>
    <property type="evidence" value="ECO:0007669"/>
    <property type="project" value="UniProtKB-KW"/>
</dbReference>
<evidence type="ECO:0000259" key="2">
    <source>
        <dbReference type="Pfam" id="PF13649"/>
    </source>
</evidence>
<dbReference type="RefSeq" id="WP_260220938.1">
    <property type="nucleotide sequence ID" value="NZ_JAJAGO010000014.1"/>
</dbReference>
<dbReference type="Gene3D" id="3.40.50.150">
    <property type="entry name" value="Vaccinia Virus protein VP39"/>
    <property type="match status" value="1"/>
</dbReference>